<name>A0A8R7TH86_TRIUA</name>
<dbReference type="EnsemblPlants" id="TuG1812G0200002813.01.T01">
    <property type="protein sequence ID" value="TuG1812G0200002813.01.T01"/>
    <property type="gene ID" value="TuG1812G0200002813.01"/>
</dbReference>
<reference evidence="1" key="3">
    <citation type="submission" date="2022-06" db="UniProtKB">
        <authorList>
            <consortium name="EnsemblPlants"/>
        </authorList>
    </citation>
    <scope>IDENTIFICATION</scope>
</reference>
<evidence type="ECO:0000313" key="2">
    <source>
        <dbReference type="Proteomes" id="UP000015106"/>
    </source>
</evidence>
<dbReference type="Gramene" id="TuG1812G0200002813.01.T01">
    <property type="protein sequence ID" value="TuG1812G0200002813.01.T01"/>
    <property type="gene ID" value="TuG1812G0200002813.01"/>
</dbReference>
<proteinExistence type="predicted"/>
<dbReference type="Proteomes" id="UP000015106">
    <property type="component" value="Chromosome 2"/>
</dbReference>
<organism evidence="1 2">
    <name type="scientific">Triticum urartu</name>
    <name type="common">Red wild einkorn</name>
    <name type="synonym">Crithodium urartu</name>
    <dbReference type="NCBI Taxonomy" id="4572"/>
    <lineage>
        <taxon>Eukaryota</taxon>
        <taxon>Viridiplantae</taxon>
        <taxon>Streptophyta</taxon>
        <taxon>Embryophyta</taxon>
        <taxon>Tracheophyta</taxon>
        <taxon>Spermatophyta</taxon>
        <taxon>Magnoliopsida</taxon>
        <taxon>Liliopsida</taxon>
        <taxon>Poales</taxon>
        <taxon>Poaceae</taxon>
        <taxon>BOP clade</taxon>
        <taxon>Pooideae</taxon>
        <taxon>Triticodae</taxon>
        <taxon>Triticeae</taxon>
        <taxon>Triticinae</taxon>
        <taxon>Triticum</taxon>
    </lineage>
</organism>
<keyword evidence="2" id="KW-1185">Reference proteome</keyword>
<evidence type="ECO:0000313" key="1">
    <source>
        <dbReference type="EnsemblPlants" id="TuG1812G0200002813.01.T01"/>
    </source>
</evidence>
<dbReference type="AlphaFoldDB" id="A0A8R7TH86"/>
<protein>
    <submittedName>
        <fullName evidence="1">Uncharacterized protein</fullName>
    </submittedName>
</protein>
<reference evidence="1" key="2">
    <citation type="submission" date="2018-03" db="EMBL/GenBank/DDBJ databases">
        <title>The Triticum urartu genome reveals the dynamic nature of wheat genome evolution.</title>
        <authorList>
            <person name="Ling H."/>
            <person name="Ma B."/>
            <person name="Shi X."/>
            <person name="Liu H."/>
            <person name="Dong L."/>
            <person name="Sun H."/>
            <person name="Cao Y."/>
            <person name="Gao Q."/>
            <person name="Zheng S."/>
            <person name="Li Y."/>
            <person name="Yu Y."/>
            <person name="Du H."/>
            <person name="Qi M."/>
            <person name="Li Y."/>
            <person name="Yu H."/>
            <person name="Cui Y."/>
            <person name="Wang N."/>
            <person name="Chen C."/>
            <person name="Wu H."/>
            <person name="Zhao Y."/>
            <person name="Zhang J."/>
            <person name="Li Y."/>
            <person name="Zhou W."/>
            <person name="Zhang B."/>
            <person name="Hu W."/>
            <person name="Eijk M."/>
            <person name="Tang J."/>
            <person name="Witsenboer H."/>
            <person name="Zhao S."/>
            <person name="Li Z."/>
            <person name="Zhang A."/>
            <person name="Wang D."/>
            <person name="Liang C."/>
        </authorList>
    </citation>
    <scope>NUCLEOTIDE SEQUENCE [LARGE SCALE GENOMIC DNA]</scope>
    <source>
        <strain evidence="1">cv. G1812</strain>
    </source>
</reference>
<accession>A0A8R7TH86</accession>
<sequence length="154" mass="16297">TRVIWHGKEIHLVVGPWVSEDEQAWLAEGGLHLVGEGTRGVPPGDGVGASVLRELEDDALAVGAGGLDDDVLGVLDGHDDPRCELELLPRLAQIDDVDAVGLALVGVALHLEVAVLGAEVDVGGEHHMYVLLLLGQHPRGLSSRRRHGWSDLAT</sequence>
<reference evidence="2" key="1">
    <citation type="journal article" date="2013" name="Nature">
        <title>Draft genome of the wheat A-genome progenitor Triticum urartu.</title>
        <authorList>
            <person name="Ling H.Q."/>
            <person name="Zhao S."/>
            <person name="Liu D."/>
            <person name="Wang J."/>
            <person name="Sun H."/>
            <person name="Zhang C."/>
            <person name="Fan H."/>
            <person name="Li D."/>
            <person name="Dong L."/>
            <person name="Tao Y."/>
            <person name="Gao C."/>
            <person name="Wu H."/>
            <person name="Li Y."/>
            <person name="Cui Y."/>
            <person name="Guo X."/>
            <person name="Zheng S."/>
            <person name="Wang B."/>
            <person name="Yu K."/>
            <person name="Liang Q."/>
            <person name="Yang W."/>
            <person name="Lou X."/>
            <person name="Chen J."/>
            <person name="Feng M."/>
            <person name="Jian J."/>
            <person name="Zhang X."/>
            <person name="Luo G."/>
            <person name="Jiang Y."/>
            <person name="Liu J."/>
            <person name="Wang Z."/>
            <person name="Sha Y."/>
            <person name="Zhang B."/>
            <person name="Wu H."/>
            <person name="Tang D."/>
            <person name="Shen Q."/>
            <person name="Xue P."/>
            <person name="Zou S."/>
            <person name="Wang X."/>
            <person name="Liu X."/>
            <person name="Wang F."/>
            <person name="Yang Y."/>
            <person name="An X."/>
            <person name="Dong Z."/>
            <person name="Zhang K."/>
            <person name="Zhang X."/>
            <person name="Luo M.C."/>
            <person name="Dvorak J."/>
            <person name="Tong Y."/>
            <person name="Wang J."/>
            <person name="Yang H."/>
            <person name="Li Z."/>
            <person name="Wang D."/>
            <person name="Zhang A."/>
            <person name="Wang J."/>
        </authorList>
    </citation>
    <scope>NUCLEOTIDE SEQUENCE</scope>
    <source>
        <strain evidence="2">cv. G1812</strain>
    </source>
</reference>